<sequence length="174" mass="18499">MSTMNLMGERSKTLIVAVFDSANRAGRIAEDLRKRLEPWQVSVVQPNDPELARKIEPEQRGIFRTMKGAHLKLGVGGLMLGLLVGFALYASGAPAFASTPVMTVVAGGLFGAFAGLLLAGLLGMRPDHDVVTAKVAEAAKSDQWTVVTHPTNEEQASSIRSALKEAGGEVMRSL</sequence>
<gene>
    <name evidence="2" type="ORF">I8J34_13120</name>
</gene>
<evidence type="ECO:0008006" key="4">
    <source>
        <dbReference type="Google" id="ProtNLM"/>
    </source>
</evidence>
<dbReference type="AlphaFoldDB" id="A0A944D8L3"/>
<evidence type="ECO:0000313" key="3">
    <source>
        <dbReference type="Proteomes" id="UP000694660"/>
    </source>
</evidence>
<proteinExistence type="predicted"/>
<reference evidence="3" key="1">
    <citation type="journal article" date="2022" name="ISME J.">
        <title>Genetic and phylogenetic analysis of dissimilatory iodate-reducing bacteria identifies potential niches across the world's oceans.</title>
        <authorList>
            <person name="Reyes-Umana V."/>
            <person name="Henning Z."/>
            <person name="Lee K."/>
            <person name="Barnum T.P."/>
            <person name="Coates J.D."/>
        </authorList>
    </citation>
    <scope>NUCLEOTIDE SEQUENCE [LARGE SCALE GENOMIC DNA]</scope>
    <source>
        <strain evidence="3">IR12</strain>
    </source>
</reference>
<feature type="transmembrane region" description="Helical" evidence="1">
    <location>
        <begin position="69"/>
        <end position="89"/>
    </location>
</feature>
<evidence type="ECO:0000256" key="1">
    <source>
        <dbReference type="SAM" id="Phobius"/>
    </source>
</evidence>
<name>A0A944D8L3_DENI1</name>
<feature type="transmembrane region" description="Helical" evidence="1">
    <location>
        <begin position="101"/>
        <end position="124"/>
    </location>
</feature>
<dbReference type="EMBL" id="JAEKFT010000014">
    <property type="protein sequence ID" value="MBT0962115.1"/>
    <property type="molecule type" value="Genomic_DNA"/>
</dbReference>
<accession>A0A944D8L3</accession>
<keyword evidence="1" id="KW-0812">Transmembrane</keyword>
<dbReference type="Proteomes" id="UP000694660">
    <property type="component" value="Unassembled WGS sequence"/>
</dbReference>
<evidence type="ECO:0000313" key="2">
    <source>
        <dbReference type="EMBL" id="MBT0962115.1"/>
    </source>
</evidence>
<keyword evidence="1" id="KW-0472">Membrane</keyword>
<protein>
    <recommendedName>
        <fullName evidence="4">DUF1269 domain-containing protein</fullName>
    </recommendedName>
</protein>
<dbReference type="RefSeq" id="WP_214361991.1">
    <property type="nucleotide sequence ID" value="NZ_JAEKFT010000014.1"/>
</dbReference>
<keyword evidence="3" id="KW-1185">Reference proteome</keyword>
<keyword evidence="1" id="KW-1133">Transmembrane helix</keyword>
<organism evidence="2 3">
    <name type="scientific">Denitromonas iodatirespirans</name>
    <dbReference type="NCBI Taxonomy" id="2795389"/>
    <lineage>
        <taxon>Bacteria</taxon>
        <taxon>Pseudomonadati</taxon>
        <taxon>Pseudomonadota</taxon>
        <taxon>Betaproteobacteria</taxon>
        <taxon>Rhodocyclales</taxon>
        <taxon>Zoogloeaceae</taxon>
        <taxon>Denitromonas</taxon>
    </lineage>
</organism>
<comment type="caution">
    <text evidence="2">The sequence shown here is derived from an EMBL/GenBank/DDBJ whole genome shotgun (WGS) entry which is preliminary data.</text>
</comment>